<comment type="caution">
    <text evidence="2">The sequence shown here is derived from an EMBL/GenBank/DDBJ whole genome shotgun (WGS) entry which is preliminary data.</text>
</comment>
<organism evidence="2 3">
    <name type="scientific">Thermithiobacillus plumbiphilus</name>
    <dbReference type="NCBI Taxonomy" id="1729899"/>
    <lineage>
        <taxon>Bacteria</taxon>
        <taxon>Pseudomonadati</taxon>
        <taxon>Pseudomonadota</taxon>
        <taxon>Acidithiobacillia</taxon>
        <taxon>Acidithiobacillales</taxon>
        <taxon>Thermithiobacillaceae</taxon>
        <taxon>Thermithiobacillus</taxon>
    </lineage>
</organism>
<dbReference type="SUPFAM" id="SSF52821">
    <property type="entry name" value="Rhodanese/Cell cycle control phosphatase"/>
    <property type="match status" value="1"/>
</dbReference>
<sequence>MAKTLGDFIAEARRQIQEIDADSLEDWSRGRDDLLLVDVREPEEFQAGHLPGAILVPRGTLEAAADPGTRHRHPLLCDARCRPVVLYCASGGRSALAARTLQDMGFEEVYSLAGGMDVWEAEGFPVEE</sequence>
<dbReference type="PANTHER" id="PTHR44086:SF10">
    <property type="entry name" value="THIOSULFATE SULFURTRANSFERASE_RHODANESE-LIKE DOMAIN-CONTAINING PROTEIN 3"/>
    <property type="match status" value="1"/>
</dbReference>
<dbReference type="PROSITE" id="PS00380">
    <property type="entry name" value="RHODANESE_1"/>
    <property type="match status" value="1"/>
</dbReference>
<dbReference type="PANTHER" id="PTHR44086">
    <property type="entry name" value="THIOSULFATE SULFURTRANSFERASE RDL2, MITOCHONDRIAL-RELATED"/>
    <property type="match status" value="1"/>
</dbReference>
<dbReference type="Gene3D" id="3.40.250.10">
    <property type="entry name" value="Rhodanese-like domain"/>
    <property type="match status" value="1"/>
</dbReference>
<gene>
    <name evidence="2" type="ORF">WOB96_09135</name>
</gene>
<dbReference type="RefSeq" id="WP_341370987.1">
    <property type="nucleotide sequence ID" value="NZ_JBBPCO010000008.1"/>
</dbReference>
<dbReference type="InterPro" id="IPR001307">
    <property type="entry name" value="Thiosulphate_STrfase_CS"/>
</dbReference>
<dbReference type="PROSITE" id="PS50206">
    <property type="entry name" value="RHODANESE_3"/>
    <property type="match status" value="1"/>
</dbReference>
<name>A0ABU9D8S4_9PROT</name>
<dbReference type="SMART" id="SM00450">
    <property type="entry name" value="RHOD"/>
    <property type="match status" value="1"/>
</dbReference>
<dbReference type="EMBL" id="JBBPCO010000008">
    <property type="protein sequence ID" value="MEK8089929.1"/>
    <property type="molecule type" value="Genomic_DNA"/>
</dbReference>
<dbReference type="Pfam" id="PF00581">
    <property type="entry name" value="Rhodanese"/>
    <property type="match status" value="1"/>
</dbReference>
<evidence type="ECO:0000313" key="3">
    <source>
        <dbReference type="Proteomes" id="UP001446205"/>
    </source>
</evidence>
<evidence type="ECO:0000259" key="1">
    <source>
        <dbReference type="PROSITE" id="PS50206"/>
    </source>
</evidence>
<protein>
    <submittedName>
        <fullName evidence="2">Rhodanese-like domain-containing protein</fullName>
    </submittedName>
</protein>
<proteinExistence type="predicted"/>
<keyword evidence="3" id="KW-1185">Reference proteome</keyword>
<dbReference type="InterPro" id="IPR001763">
    <property type="entry name" value="Rhodanese-like_dom"/>
</dbReference>
<feature type="domain" description="Rhodanese" evidence="1">
    <location>
        <begin position="30"/>
        <end position="128"/>
    </location>
</feature>
<evidence type="ECO:0000313" key="2">
    <source>
        <dbReference type="EMBL" id="MEK8089929.1"/>
    </source>
</evidence>
<accession>A0ABU9D8S4</accession>
<dbReference type="InterPro" id="IPR036873">
    <property type="entry name" value="Rhodanese-like_dom_sf"/>
</dbReference>
<reference evidence="2 3" key="1">
    <citation type="submission" date="2024-04" db="EMBL/GenBank/DDBJ databases">
        <authorList>
            <person name="Abashina T."/>
            <person name="Shaikin A."/>
        </authorList>
    </citation>
    <scope>NUCLEOTIDE SEQUENCE [LARGE SCALE GENOMIC DNA]</scope>
    <source>
        <strain evidence="2 3">AAFK</strain>
    </source>
</reference>
<dbReference type="Proteomes" id="UP001446205">
    <property type="component" value="Unassembled WGS sequence"/>
</dbReference>